<evidence type="ECO:0000256" key="6">
    <source>
        <dbReference type="ARBA" id="ARBA00023136"/>
    </source>
</evidence>
<organism evidence="9 10">
    <name type="scientific">Cucumis melo var. makuwa</name>
    <name type="common">Oriental melon</name>
    <dbReference type="NCBI Taxonomy" id="1194695"/>
    <lineage>
        <taxon>Eukaryota</taxon>
        <taxon>Viridiplantae</taxon>
        <taxon>Streptophyta</taxon>
        <taxon>Embryophyta</taxon>
        <taxon>Tracheophyta</taxon>
        <taxon>Spermatophyta</taxon>
        <taxon>Magnoliopsida</taxon>
        <taxon>eudicotyledons</taxon>
        <taxon>Gunneridae</taxon>
        <taxon>Pentapetalae</taxon>
        <taxon>rosids</taxon>
        <taxon>fabids</taxon>
        <taxon>Cucurbitales</taxon>
        <taxon>Cucurbitaceae</taxon>
        <taxon>Benincaseae</taxon>
        <taxon>Cucumis</taxon>
    </lineage>
</organism>
<dbReference type="AlphaFoldDB" id="A0A5D3DLW2"/>
<evidence type="ECO:0000256" key="7">
    <source>
        <dbReference type="SAM" id="MobiDB-lite"/>
    </source>
</evidence>
<dbReference type="PANTHER" id="PTHR15601">
    <property type="entry name" value="STRESS ASSOCIATED ENDOPLASMIC RETICULUM PROTEIN SERP1/RAMP4"/>
    <property type="match status" value="1"/>
</dbReference>
<keyword evidence="5" id="KW-1133">Transmembrane helix</keyword>
<evidence type="ECO:0000256" key="1">
    <source>
        <dbReference type="ARBA" id="ARBA00004389"/>
    </source>
</evidence>
<gene>
    <name evidence="9" type="ORF">E5676_scaffold266G001290</name>
</gene>
<keyword evidence="3" id="KW-0812">Transmembrane</keyword>
<evidence type="ECO:0000259" key="8">
    <source>
        <dbReference type="Pfam" id="PF00005"/>
    </source>
</evidence>
<dbReference type="GO" id="GO:0005789">
    <property type="term" value="C:endoplasmic reticulum membrane"/>
    <property type="evidence" value="ECO:0007669"/>
    <property type="project" value="UniProtKB-SubCell"/>
</dbReference>
<dbReference type="SUPFAM" id="SSF52540">
    <property type="entry name" value="P-loop containing nucleoside triphosphate hydrolases"/>
    <property type="match status" value="2"/>
</dbReference>
<keyword evidence="6" id="KW-0472">Membrane</keyword>
<proteinExistence type="inferred from homology"/>
<comment type="caution">
    <text evidence="9">The sequence shown here is derived from an EMBL/GenBank/DDBJ whole genome shotgun (WGS) entry which is preliminary data.</text>
</comment>
<feature type="domain" description="ABC transporter" evidence="8">
    <location>
        <begin position="37"/>
        <end position="78"/>
    </location>
</feature>
<evidence type="ECO:0000256" key="5">
    <source>
        <dbReference type="ARBA" id="ARBA00022989"/>
    </source>
</evidence>
<dbReference type="EMBL" id="SSTD01003912">
    <property type="protein sequence ID" value="TYK24584.1"/>
    <property type="molecule type" value="Genomic_DNA"/>
</dbReference>
<reference evidence="9 10" key="1">
    <citation type="submission" date="2019-08" db="EMBL/GenBank/DDBJ databases">
        <title>Draft genome sequences of two oriental melons (Cucumis melo L. var makuwa).</title>
        <authorList>
            <person name="Kwon S.-Y."/>
        </authorList>
    </citation>
    <scope>NUCLEOTIDE SEQUENCE [LARGE SCALE GENOMIC DNA]</scope>
    <source>
        <strain evidence="10">cv. Chang Bougi</strain>
        <tissue evidence="9">Leaf</tissue>
    </source>
</reference>
<dbReference type="Proteomes" id="UP000321947">
    <property type="component" value="Unassembled WGS sequence"/>
</dbReference>
<dbReference type="Pfam" id="PF00005">
    <property type="entry name" value="ABC_tran"/>
    <property type="match status" value="1"/>
</dbReference>
<protein>
    <submittedName>
        <fullName evidence="9">ABC transporter F family member 4</fullName>
    </submittedName>
</protein>
<keyword evidence="4" id="KW-0256">Endoplasmic reticulum</keyword>
<comment type="subcellular location">
    <subcellularLocation>
        <location evidence="1">Endoplasmic reticulum membrane</location>
        <topology evidence="1">Single-pass membrane protein</topology>
    </subcellularLocation>
</comment>
<dbReference type="Pfam" id="PF06624">
    <property type="entry name" value="RAMP4"/>
    <property type="match status" value="1"/>
</dbReference>
<dbReference type="PANTHER" id="PTHR15601:SF23">
    <property type="entry name" value="STRESS ASSOCIATED ENDOPLASMIC RETICULUM PROTEIN"/>
    <property type="match status" value="1"/>
</dbReference>
<dbReference type="InterPro" id="IPR027417">
    <property type="entry name" value="P-loop_NTPase"/>
</dbReference>
<dbReference type="GO" id="GO:0016887">
    <property type="term" value="F:ATP hydrolysis activity"/>
    <property type="evidence" value="ECO:0007669"/>
    <property type="project" value="InterPro"/>
</dbReference>
<evidence type="ECO:0000313" key="9">
    <source>
        <dbReference type="EMBL" id="TYK24584.1"/>
    </source>
</evidence>
<dbReference type="InterPro" id="IPR003439">
    <property type="entry name" value="ABC_transporter-like_ATP-bd"/>
</dbReference>
<evidence type="ECO:0000256" key="4">
    <source>
        <dbReference type="ARBA" id="ARBA00022824"/>
    </source>
</evidence>
<dbReference type="GO" id="GO:0005524">
    <property type="term" value="F:ATP binding"/>
    <property type="evidence" value="ECO:0007669"/>
    <property type="project" value="InterPro"/>
</dbReference>
<evidence type="ECO:0000313" key="10">
    <source>
        <dbReference type="Proteomes" id="UP000321947"/>
    </source>
</evidence>
<accession>A0A5D3DLW2</accession>
<comment type="similarity">
    <text evidence="2">Belongs to the RAMP4 family.</text>
</comment>
<dbReference type="GO" id="GO:0030968">
    <property type="term" value="P:endoplasmic reticulum unfolded protein response"/>
    <property type="evidence" value="ECO:0007669"/>
    <property type="project" value="TreeGrafter"/>
</dbReference>
<dbReference type="InterPro" id="IPR010580">
    <property type="entry name" value="ER_stress-assoc"/>
</dbReference>
<dbReference type="Gene3D" id="3.40.50.300">
    <property type="entry name" value="P-loop containing nucleotide triphosphate hydrolases"/>
    <property type="match status" value="1"/>
</dbReference>
<sequence>MNKKFEIYDKEVEAAKRDLEAELNKRSYPNRKDFRLADVDVGIDMGTRVAIVGPNGAGKSTLLNLLADLLSMEETPVQYLLRLHPDQDGLSKQEASGDRREDSPAGQEEDRFAAILLHLSGYPISYEIMTTSRRLADRKVGKFERNITKRGSVPETSVKKGKEYPVGPLLLGFFIFVVIGSCKSNPL</sequence>
<evidence type="ECO:0000256" key="2">
    <source>
        <dbReference type="ARBA" id="ARBA00005500"/>
    </source>
</evidence>
<evidence type="ECO:0000256" key="3">
    <source>
        <dbReference type="ARBA" id="ARBA00022692"/>
    </source>
</evidence>
<name>A0A5D3DLW2_CUCMM</name>
<feature type="region of interest" description="Disordered" evidence="7">
    <location>
        <begin position="88"/>
        <end position="107"/>
    </location>
</feature>